<proteinExistence type="predicted"/>
<sequence length="105" mass="12120">MTRLLELAKEVKEMSQVLYGSFKENGNKPRMAHMKLIFDAAEQVRYQLEVDPAASVSPTCWKALLAIQHIGFERIEPYEEYEKLVAPLYEKYDAMKGAYLKAFSL</sequence>
<comment type="caution">
    <text evidence="1">The sequence shown here is derived from an EMBL/GenBank/DDBJ whole genome shotgun (WGS) entry which is preliminary data.</text>
</comment>
<protein>
    <submittedName>
        <fullName evidence="1">Uncharacterized protein</fullName>
    </submittedName>
</protein>
<evidence type="ECO:0000313" key="2">
    <source>
        <dbReference type="Proteomes" id="UP000292120"/>
    </source>
</evidence>
<organism evidence="1 2">
    <name type="scientific">Aquabacterium lacunae</name>
    <dbReference type="NCBI Taxonomy" id="2528630"/>
    <lineage>
        <taxon>Bacteria</taxon>
        <taxon>Pseudomonadati</taxon>
        <taxon>Pseudomonadota</taxon>
        <taxon>Betaproteobacteria</taxon>
        <taxon>Burkholderiales</taxon>
        <taxon>Aquabacterium</taxon>
    </lineage>
</organism>
<reference evidence="1 2" key="1">
    <citation type="submission" date="2019-02" db="EMBL/GenBank/DDBJ databases">
        <title>Aquabacterium sp. strain KMB7.</title>
        <authorList>
            <person name="Chen W.-M."/>
        </authorList>
    </citation>
    <scope>NUCLEOTIDE SEQUENCE [LARGE SCALE GENOMIC DNA]</scope>
    <source>
        <strain evidence="1 2">KMB7</strain>
    </source>
</reference>
<evidence type="ECO:0000313" key="1">
    <source>
        <dbReference type="EMBL" id="TBO27603.1"/>
    </source>
</evidence>
<gene>
    <name evidence="1" type="ORF">EYS42_16590</name>
</gene>
<dbReference type="Proteomes" id="UP000292120">
    <property type="component" value="Unassembled WGS sequence"/>
</dbReference>
<accession>A0A4Q9GZP4</accession>
<keyword evidence="2" id="KW-1185">Reference proteome</keyword>
<dbReference type="EMBL" id="SIXI01000010">
    <property type="protein sequence ID" value="TBO27603.1"/>
    <property type="molecule type" value="Genomic_DNA"/>
</dbReference>
<name>A0A4Q9GZP4_9BURK</name>
<dbReference type="AlphaFoldDB" id="A0A4Q9GZP4"/>
<dbReference type="RefSeq" id="WP_130969325.1">
    <property type="nucleotide sequence ID" value="NZ_SIXI01000010.1"/>
</dbReference>